<keyword evidence="7 15" id="KW-0269">Exonuclease</keyword>
<dbReference type="HAMAP" id="MF_01485">
    <property type="entry name" value="RecB"/>
    <property type="match status" value="1"/>
</dbReference>
<evidence type="ECO:0000313" key="19">
    <source>
        <dbReference type="EMBL" id="ABJ90744.1"/>
    </source>
</evidence>
<keyword evidence="10 15" id="KW-0238">DNA-binding</keyword>
<dbReference type="STRING" id="372461.BCc_282"/>
<feature type="transmembrane region" description="Helical" evidence="17">
    <location>
        <begin position="298"/>
        <end position="323"/>
    </location>
</feature>
<dbReference type="InterPro" id="IPR014016">
    <property type="entry name" value="UvrD-like_ATP-bd"/>
</dbReference>
<dbReference type="InterPro" id="IPR011604">
    <property type="entry name" value="PDDEXK-like_dom_sf"/>
</dbReference>
<dbReference type="Gene3D" id="1.10.3170.10">
    <property type="entry name" value="Recbcd, chain B, domain 2"/>
    <property type="match status" value="1"/>
</dbReference>
<dbReference type="NCBIfam" id="TIGR00609">
    <property type="entry name" value="recB"/>
    <property type="match status" value="1"/>
</dbReference>
<dbReference type="PANTHER" id="PTHR11070">
    <property type="entry name" value="UVRD / RECB / PCRA DNA HELICASE FAMILY MEMBER"/>
    <property type="match status" value="1"/>
</dbReference>
<keyword evidence="17" id="KW-0812">Transmembrane</keyword>
<dbReference type="GO" id="GO:0009338">
    <property type="term" value="C:exodeoxyribonuclease V complex"/>
    <property type="evidence" value="ECO:0007669"/>
    <property type="project" value="TreeGrafter"/>
</dbReference>
<dbReference type="EC" id="5.6.2.4" evidence="15"/>
<evidence type="ECO:0000256" key="8">
    <source>
        <dbReference type="ARBA" id="ARBA00022840"/>
    </source>
</evidence>
<keyword evidence="8 15" id="KW-0067">ATP-binding</keyword>
<dbReference type="Pfam" id="PF00580">
    <property type="entry name" value="UvrD-helicase"/>
    <property type="match status" value="1"/>
</dbReference>
<keyword evidence="17" id="KW-1133">Transmembrane helix</keyword>
<comment type="similarity">
    <text evidence="15">Belongs to the helicase family. UvrD subfamily.</text>
</comment>
<sequence>MQYIPLNTKEIPHFGITLIEASAGTGKTFSIIIFYLRLILNIGIKKSYSSPIPIKKILIVTFTETAKNELKERLYKKICQLYYMSINKNYYVKDLKDFKKEIKDFKKISKLLKKAKKNIDQINIYTIHSFFRKILIEQKFLCKKKIYQNIITNIKKIQFEATKDFWRKYVYYQNIEIIKLIFKKWKNPLELFKHIYIWISQIKIKIKHDFKKKSSLIKKYNLIIKLINKAKKTWKIDKKKIKFLIKKIYLNKKKNNKKKIKIWCKKIQIWSEKKTIKYSVPKILKHFILKKIKKKKEYLFFLYIKKIFFYYKLFFKYFIYLALKKIPKLIKKKKKMKKGLEFNDLNTIMWKEIKKKKINYKKNILKKYTISMIDECQDIDNYQFNIFYKIYKKKKKKSLILIGDPKQSIYSFRNSNIFLYLKYKKKIQKCFFLKKNFRSSINMTKSINTLFSKTKNPFIFKKINFQPSLANKKNNKNKLVINNITQPALKFIFKNKKTINKNEYFTWISKMCAYSINNLLSNKSTKKSFIIFKNKKKRSIKNTDIAILVKNKYEANIIKKEFKKYGIKTIYTSEKKNIFQTKEAKEILFIIESLSDLSNILKLQKLLMTKIFSKNIYDIYSINNKKKTYSSLIKKLKKYYLIWKKKNIFFMFKKIIFDFCFQKKNIKLKINNINIYNIIQLCEILEEKNKSIKNKFLLTIWLRKKILKKNIEKNKSKNLIQNKNINDKKFIKIITIYKSKGLEYPIIWIPFFSSFQKKKNQIIYCKKTLKKIVNLKNEKKNIISLEKERLSEDIRLLYVAITRSIIHCCIGLAVIKNKKNEKYTNFHKNCLGYLIQKGKKKKFKNFKKNLYDLQIPGLIEIKKSNKVKKKFFKKKKRKKKNIFFFNKKIKQYSWTNTSFSKIIKYNQLKKNIINIKKENFINKINYNKKTSQINLHSFPLGKEFGIYLHDVFKKIKFFKTKKTKKILKKTNFLSFSNILIKKLYLWINIFLKFPLNNENLSLEKIRKKEHQKETKFIIPIKKKINIKKFNLIIKKFDPISKKCSNIFYKNFFGILNGSIDLIFLWKKKYYIIEYKSNWLGPDSSYYNSKNIKKEIIKYRYDIQYQIYSLVLHCYLKKKLKNYNYNTHFGGIFYLFLRAFDNKNNTGTYFIKPSYLLIKNLENLIYGN</sequence>
<comment type="subunit">
    <text evidence="15">Heterotrimer of RecB, RecC and RecD. All subunits contribute to DNA-binding. Interacts with RecA.</text>
</comment>
<dbReference type="Gene3D" id="1.10.486.10">
    <property type="entry name" value="PCRA, domain 4"/>
    <property type="match status" value="1"/>
</dbReference>
<evidence type="ECO:0000256" key="14">
    <source>
        <dbReference type="ARBA" id="ARBA00048988"/>
    </source>
</evidence>
<gene>
    <name evidence="15 19" type="primary">recB</name>
    <name evidence="19" type="ordered locus">BCc_282</name>
</gene>
<dbReference type="EC" id="3.1.11.5" evidence="15"/>
<keyword evidence="9" id="KW-0460">Magnesium</keyword>
<keyword evidence="17" id="KW-0472">Membrane</keyword>
<evidence type="ECO:0000256" key="17">
    <source>
        <dbReference type="SAM" id="Phobius"/>
    </source>
</evidence>
<evidence type="ECO:0000256" key="4">
    <source>
        <dbReference type="ARBA" id="ARBA00022763"/>
    </source>
</evidence>
<evidence type="ECO:0000256" key="11">
    <source>
        <dbReference type="ARBA" id="ARBA00023204"/>
    </source>
</evidence>
<dbReference type="InterPro" id="IPR000212">
    <property type="entry name" value="DNA_helicase_UvrD/REP"/>
</dbReference>
<dbReference type="eggNOG" id="COG1074">
    <property type="taxonomic scope" value="Bacteria"/>
</dbReference>
<comment type="domain">
    <text evidence="15">The C-terminal domain has nuclease activity and interacts with RecD. It interacts with RecA, facilitating its loading onto ssDNA.</text>
</comment>
<comment type="domain">
    <text evidence="15">The N-terminal DNA-binding domain is a ssDNA-dependent ATPase and has ATP-dependent 3'-5' helicase function. This domain interacts with RecC.</text>
</comment>
<evidence type="ECO:0000256" key="15">
    <source>
        <dbReference type="HAMAP-Rule" id="MF_01485"/>
    </source>
</evidence>
<dbReference type="HOGENOM" id="CLU_001114_6_0_6"/>
<protein>
    <recommendedName>
        <fullName evidence="15">RecBCD enzyme subunit RecB</fullName>
        <ecNumber evidence="15">3.1.11.5</ecNumber>
        <ecNumber evidence="15">5.6.2.4</ecNumber>
    </recommendedName>
    <alternativeName>
        <fullName evidence="15">DNA 3'-5' helicase subunit RecB</fullName>
    </alternativeName>
    <alternativeName>
        <fullName evidence="15">Exonuclease V subunit RecB</fullName>
        <shortName evidence="15">ExoV subunit RecB</shortName>
    </alternativeName>
    <alternativeName>
        <fullName evidence="15">Helicase/nuclease RecBCD subunit RecB</fullName>
    </alternativeName>
</protein>
<evidence type="ECO:0000259" key="18">
    <source>
        <dbReference type="PROSITE" id="PS51198"/>
    </source>
</evidence>
<evidence type="ECO:0000256" key="1">
    <source>
        <dbReference type="ARBA" id="ARBA00022722"/>
    </source>
</evidence>
<feature type="domain" description="UvrD-like helicase ATP-binding" evidence="18">
    <location>
        <begin position="1"/>
        <end position="440"/>
    </location>
</feature>
<dbReference type="KEGG" id="bcc:BCc_282"/>
<comment type="catalytic activity">
    <reaction evidence="15">
        <text>Exonucleolytic cleavage (in the presence of ATP) in either 5'- to 3'- or 3'- to 5'-direction to yield 5'-phosphooligonucleotides.</text>
        <dbReference type="EC" id="3.1.11.5"/>
    </reaction>
</comment>
<dbReference type="SUPFAM" id="SSF52540">
    <property type="entry name" value="P-loop containing nucleoside triphosphate hydrolases"/>
    <property type="match status" value="1"/>
</dbReference>
<dbReference type="GO" id="GO:0003677">
    <property type="term" value="F:DNA binding"/>
    <property type="evidence" value="ECO:0007669"/>
    <property type="project" value="UniProtKB-UniRule"/>
</dbReference>
<dbReference type="Pfam" id="PF13361">
    <property type="entry name" value="UvrD_C"/>
    <property type="match status" value="1"/>
</dbReference>
<keyword evidence="5 15" id="KW-0378">Hydrolase</keyword>
<comment type="catalytic activity">
    <reaction evidence="13 15">
        <text>Couples ATP hydrolysis with the unwinding of duplex DNA by translocating in the 3'-5' direction.</text>
        <dbReference type="EC" id="5.6.2.4"/>
    </reaction>
</comment>
<reference evidence="19 20" key="1">
    <citation type="journal article" date="2006" name="Science">
        <title>A small microbial genome: the end of a long symbiotic relationship?</title>
        <authorList>
            <person name="Perez-Brocal V."/>
            <person name="Gil R."/>
            <person name="Ramos S."/>
            <person name="Lamelas A."/>
            <person name="Postigo M."/>
            <person name="Michelena J.M."/>
            <person name="Silva F.J."/>
            <person name="Moya A."/>
            <person name="Latorre A."/>
        </authorList>
    </citation>
    <scope>NUCLEOTIDE SEQUENCE [LARGE SCALE GENOMIC DNA]</scope>
    <source>
        <strain evidence="20">Cc</strain>
    </source>
</reference>
<evidence type="ECO:0000256" key="3">
    <source>
        <dbReference type="ARBA" id="ARBA00022741"/>
    </source>
</evidence>
<dbReference type="InterPro" id="IPR011335">
    <property type="entry name" value="Restrct_endonuc-II-like"/>
</dbReference>
<keyword evidence="12 15" id="KW-0413">Isomerase</keyword>
<feature type="binding site" evidence="16">
    <location>
        <begin position="21"/>
        <end position="28"/>
    </location>
    <ligand>
        <name>ATP</name>
        <dbReference type="ChEBI" id="CHEBI:30616"/>
    </ligand>
</feature>
<dbReference type="PANTHER" id="PTHR11070:SF23">
    <property type="entry name" value="RECBCD ENZYME SUBUNIT RECB"/>
    <property type="match status" value="1"/>
</dbReference>
<dbReference type="InterPro" id="IPR004586">
    <property type="entry name" value="RecB"/>
</dbReference>
<evidence type="ECO:0000256" key="16">
    <source>
        <dbReference type="PROSITE-ProRule" id="PRU00560"/>
    </source>
</evidence>
<dbReference type="GO" id="GO:0005829">
    <property type="term" value="C:cytosol"/>
    <property type="evidence" value="ECO:0007669"/>
    <property type="project" value="TreeGrafter"/>
</dbReference>
<dbReference type="OrthoDB" id="9810135at2"/>
<keyword evidence="20" id="KW-1185">Reference proteome</keyword>
<dbReference type="Proteomes" id="UP000000669">
    <property type="component" value="Chromosome"/>
</dbReference>
<evidence type="ECO:0000256" key="5">
    <source>
        <dbReference type="ARBA" id="ARBA00022801"/>
    </source>
</evidence>
<keyword evidence="2" id="KW-0479">Metal-binding</keyword>
<dbReference type="GO" id="GO:0008854">
    <property type="term" value="F:exodeoxyribonuclease V activity"/>
    <property type="evidence" value="ECO:0007669"/>
    <property type="project" value="UniProtKB-EC"/>
</dbReference>
<dbReference type="EMBL" id="CP000263">
    <property type="protein sequence ID" value="ABJ90744.1"/>
    <property type="molecule type" value="Genomic_DNA"/>
</dbReference>
<dbReference type="InterPro" id="IPR027417">
    <property type="entry name" value="P-loop_NTPase"/>
</dbReference>
<feature type="region of interest" description="Nuclease activity, interacts with RecD and RecA" evidence="15">
    <location>
        <begin position="893"/>
        <end position="1167"/>
    </location>
</feature>
<keyword evidence="11 15" id="KW-0234">DNA repair</keyword>
<evidence type="ECO:0000256" key="10">
    <source>
        <dbReference type="ARBA" id="ARBA00023125"/>
    </source>
</evidence>
<keyword evidence="3 15" id="KW-0547">Nucleotide-binding</keyword>
<keyword evidence="1 15" id="KW-0540">Nuclease</keyword>
<proteinExistence type="inferred from homology"/>
<comment type="caution">
    <text evidence="15">Lacks conserved residue(s) required for the propagation of feature annotation.</text>
</comment>
<keyword evidence="6 15" id="KW-0347">Helicase</keyword>
<evidence type="ECO:0000256" key="7">
    <source>
        <dbReference type="ARBA" id="ARBA00022839"/>
    </source>
</evidence>
<feature type="region of interest" description="DNA-binding and helicase activity, interacts with RecC" evidence="15">
    <location>
        <begin position="1"/>
        <end position="840"/>
    </location>
</feature>
<dbReference type="GO" id="GO:0016887">
    <property type="term" value="F:ATP hydrolysis activity"/>
    <property type="evidence" value="ECO:0007669"/>
    <property type="project" value="RHEA"/>
</dbReference>
<dbReference type="CDD" id="cd22352">
    <property type="entry name" value="RecB_C-like"/>
    <property type="match status" value="1"/>
</dbReference>
<keyword evidence="4 15" id="KW-0227">DNA damage</keyword>
<dbReference type="SUPFAM" id="SSF52980">
    <property type="entry name" value="Restriction endonuclease-like"/>
    <property type="match status" value="1"/>
</dbReference>
<evidence type="ECO:0000256" key="12">
    <source>
        <dbReference type="ARBA" id="ARBA00023235"/>
    </source>
</evidence>
<accession>Q057F5</accession>
<evidence type="ECO:0000313" key="20">
    <source>
        <dbReference type="Proteomes" id="UP000000669"/>
    </source>
</evidence>
<dbReference type="GO" id="GO:0043138">
    <property type="term" value="F:3'-5' DNA helicase activity"/>
    <property type="evidence" value="ECO:0007669"/>
    <property type="project" value="UniProtKB-UniRule"/>
</dbReference>
<comment type="miscellaneous">
    <text evidence="15">In the RecBCD complex, RecB has a slow 3'-5' helicase, an exonuclease activity and loads RecA onto ssDNA, RecD has a fast 5'-3' helicase activity, while RecC stimulates the ATPase and processivity of the RecB helicase and contributes to recognition of the Chi site.</text>
</comment>
<dbReference type="InterPro" id="IPR014017">
    <property type="entry name" value="DNA_helicase_UvrD-like_C"/>
</dbReference>
<name>Q057F5_BUCCC</name>
<organism evidence="19 20">
    <name type="scientific">Buchnera aphidicola subsp. Cinara cedri (strain Cc)</name>
    <dbReference type="NCBI Taxonomy" id="372461"/>
    <lineage>
        <taxon>Bacteria</taxon>
        <taxon>Pseudomonadati</taxon>
        <taxon>Pseudomonadota</taxon>
        <taxon>Gammaproteobacteria</taxon>
        <taxon>Enterobacterales</taxon>
        <taxon>Erwiniaceae</taxon>
        <taxon>Buchnera</taxon>
    </lineage>
</organism>
<dbReference type="Gene3D" id="3.40.50.300">
    <property type="entry name" value="P-loop containing nucleotide triphosphate hydrolases"/>
    <property type="match status" value="2"/>
</dbReference>
<dbReference type="PROSITE" id="PS51198">
    <property type="entry name" value="UVRD_HELICASE_ATP_BIND"/>
    <property type="match status" value="1"/>
</dbReference>
<evidence type="ECO:0000256" key="2">
    <source>
        <dbReference type="ARBA" id="ARBA00022723"/>
    </source>
</evidence>
<comment type="function">
    <text evidence="15">A helicase/nuclease that prepares dsDNA breaks (DSB) for recombinational DNA repair. Binds to DSBs and unwinds DNA via a highly rapid and processive ATP-dependent bidirectional helicase activity. Unwinds dsDNA until it encounters a Chi (crossover hotspot instigator) sequence from the 3' direction. Cuts ssDNA a few nucleotides 3' to the Chi site. The properties and activities of the enzyme are changed at Chi. The Chi-altered holoenzyme produces a long 3'-ssDNA overhang and facilitates RecA-binding to the ssDNA for homologous DNA recombination and repair. Holoenzyme degrades any linearized DNA that is unable to undergo homologous recombination. In the holoenzyme this subunit contributes ATPase, 3'-5' helicase, exonuclease activity and loads RecA onto ssDNA.</text>
</comment>
<dbReference type="GO" id="GO:0005524">
    <property type="term" value="F:ATP binding"/>
    <property type="evidence" value="ECO:0007669"/>
    <property type="project" value="UniProtKB-UniRule"/>
</dbReference>
<evidence type="ECO:0000256" key="13">
    <source>
        <dbReference type="ARBA" id="ARBA00034617"/>
    </source>
</evidence>
<evidence type="ECO:0000256" key="9">
    <source>
        <dbReference type="ARBA" id="ARBA00022842"/>
    </source>
</evidence>
<dbReference type="AlphaFoldDB" id="Q057F5"/>
<dbReference type="GO" id="GO:0046872">
    <property type="term" value="F:metal ion binding"/>
    <property type="evidence" value="ECO:0007669"/>
    <property type="project" value="UniProtKB-KW"/>
</dbReference>
<comment type="catalytic activity">
    <reaction evidence="14 15">
        <text>ATP + H2O = ADP + phosphate + H(+)</text>
        <dbReference type="Rhea" id="RHEA:13065"/>
        <dbReference type="ChEBI" id="CHEBI:15377"/>
        <dbReference type="ChEBI" id="CHEBI:15378"/>
        <dbReference type="ChEBI" id="CHEBI:30616"/>
        <dbReference type="ChEBI" id="CHEBI:43474"/>
        <dbReference type="ChEBI" id="CHEBI:456216"/>
        <dbReference type="EC" id="5.6.2.4"/>
    </reaction>
</comment>
<dbReference type="GO" id="GO:0000724">
    <property type="term" value="P:double-strand break repair via homologous recombination"/>
    <property type="evidence" value="ECO:0007669"/>
    <property type="project" value="UniProtKB-UniRule"/>
</dbReference>
<dbReference type="Gene3D" id="3.90.320.10">
    <property type="match status" value="1"/>
</dbReference>
<dbReference type="RefSeq" id="WP_011672663.1">
    <property type="nucleotide sequence ID" value="NC_008513.1"/>
</dbReference>
<evidence type="ECO:0000256" key="6">
    <source>
        <dbReference type="ARBA" id="ARBA00022806"/>
    </source>
</evidence>